<geneLocation type="plasmid" evidence="2 3">
    <name>pPma4326F</name>
</geneLocation>
<name>A0A8T8CA64_PSEYM</name>
<keyword evidence="1" id="KW-1133">Transmembrane helix</keyword>
<keyword evidence="1" id="KW-0472">Membrane</keyword>
<proteinExistence type="predicted"/>
<accession>A0A8T8CA64</accession>
<dbReference type="AlphaFoldDB" id="A0A8T8CA64"/>
<evidence type="ECO:0000313" key="3">
    <source>
        <dbReference type="Proteomes" id="UP000003811"/>
    </source>
</evidence>
<gene>
    <name evidence="2" type="ORF">PMA4326_028715</name>
</gene>
<feature type="transmembrane region" description="Helical" evidence="1">
    <location>
        <begin position="7"/>
        <end position="28"/>
    </location>
</feature>
<feature type="transmembrane region" description="Helical" evidence="1">
    <location>
        <begin position="34"/>
        <end position="58"/>
    </location>
</feature>
<dbReference type="PROSITE" id="PS51257">
    <property type="entry name" value="PROKAR_LIPOPROTEIN"/>
    <property type="match status" value="1"/>
</dbReference>
<sequence>MKSIIGMFWGMVGGVFVACGLIVFTQLIGAGADLLGFTIWTFRYYMICLSVCIAFLVLSKPARKHWRFMTIFLVAVSMVIGVGFNTFLGTSSTNNQLDQMANSLLEMSLIAAKAVMYLAPGALTAFYAFVAFSGVSEGIHSETIK</sequence>
<dbReference type="Proteomes" id="UP000003811">
    <property type="component" value="Plasmid pPma4326F"/>
</dbReference>
<dbReference type="RefSeq" id="WP_007250784.1">
    <property type="nucleotide sequence ID" value="NZ_CP047261.1"/>
</dbReference>
<reference evidence="2 3" key="1">
    <citation type="journal article" date="2011" name="PLoS Pathog.">
        <title>Dynamic evolution of pathogenicity revealed by sequencing and comparative genomics of 19 Pseudomonas syringae isolates.</title>
        <authorList>
            <person name="Baltrus D.A."/>
            <person name="Nishimura M.T."/>
            <person name="Romanchuk A."/>
            <person name="Chang J.H."/>
            <person name="Mukhtar M.S."/>
            <person name="Cherkis K."/>
            <person name="Roach J."/>
            <person name="Grant S.R."/>
            <person name="Jones C.D."/>
            <person name="Dangl J.L."/>
        </authorList>
    </citation>
    <scope>NUCLEOTIDE SEQUENCE [LARGE SCALE GENOMIC DNA]</scope>
    <source>
        <strain evidence="2 3">ES4326</strain>
    </source>
</reference>
<protein>
    <submittedName>
        <fullName evidence="2">Uncharacterized protein</fullName>
    </submittedName>
</protein>
<dbReference type="EMBL" id="CP047261">
    <property type="protein sequence ID" value="QHF00501.1"/>
    <property type="molecule type" value="Genomic_DNA"/>
</dbReference>
<feature type="transmembrane region" description="Helical" evidence="1">
    <location>
        <begin position="110"/>
        <end position="135"/>
    </location>
</feature>
<organism evidence="2 3">
    <name type="scientific">Pseudomonas syringae pv. maculicola str. ES4326</name>
    <dbReference type="NCBI Taxonomy" id="629265"/>
    <lineage>
        <taxon>Bacteria</taxon>
        <taxon>Pseudomonadati</taxon>
        <taxon>Pseudomonadota</taxon>
        <taxon>Gammaproteobacteria</taxon>
        <taxon>Pseudomonadales</taxon>
        <taxon>Pseudomonadaceae</taxon>
        <taxon>Pseudomonas</taxon>
    </lineage>
</organism>
<keyword evidence="2" id="KW-0614">Plasmid</keyword>
<evidence type="ECO:0000313" key="2">
    <source>
        <dbReference type="EMBL" id="QHF00501.1"/>
    </source>
</evidence>
<feature type="transmembrane region" description="Helical" evidence="1">
    <location>
        <begin position="70"/>
        <end position="90"/>
    </location>
</feature>
<evidence type="ECO:0000256" key="1">
    <source>
        <dbReference type="SAM" id="Phobius"/>
    </source>
</evidence>
<keyword evidence="1" id="KW-0812">Transmembrane</keyword>